<evidence type="ECO:0000256" key="4">
    <source>
        <dbReference type="ARBA" id="ARBA00022917"/>
    </source>
</evidence>
<protein>
    <recommendedName>
        <fullName evidence="6">Ribosome-recycling factor</fullName>
        <shortName evidence="6">RRF</shortName>
    </recommendedName>
    <alternativeName>
        <fullName evidence="6">Ribosome-releasing factor</fullName>
    </alternativeName>
</protein>
<keyword evidence="4 6" id="KW-0648">Protein biosynthesis</keyword>
<dbReference type="RefSeq" id="WP_110130342.1">
    <property type="nucleotide sequence ID" value="NZ_QHJQ01000003.1"/>
</dbReference>
<name>A0A317ZFY8_9BACT</name>
<dbReference type="Pfam" id="PF01765">
    <property type="entry name" value="RRF"/>
    <property type="match status" value="1"/>
</dbReference>
<feature type="domain" description="Ribosome recycling factor" evidence="8">
    <location>
        <begin position="23"/>
        <end position="182"/>
    </location>
</feature>
<dbReference type="NCBIfam" id="TIGR00496">
    <property type="entry name" value="frr"/>
    <property type="match status" value="1"/>
</dbReference>
<feature type="region of interest" description="Disordered" evidence="7">
    <location>
        <begin position="141"/>
        <end position="161"/>
    </location>
</feature>
<keyword evidence="10" id="KW-1185">Reference proteome</keyword>
<dbReference type="FunFam" id="1.10.132.20:FF:000001">
    <property type="entry name" value="Ribosome-recycling factor"/>
    <property type="match status" value="1"/>
</dbReference>
<dbReference type="PANTHER" id="PTHR20982:SF3">
    <property type="entry name" value="MITOCHONDRIAL RIBOSOME RECYCLING FACTOR PSEUDO 1"/>
    <property type="match status" value="1"/>
</dbReference>
<feature type="compositionally biased region" description="Basic and acidic residues" evidence="7">
    <location>
        <begin position="151"/>
        <end position="161"/>
    </location>
</feature>
<dbReference type="PANTHER" id="PTHR20982">
    <property type="entry name" value="RIBOSOME RECYCLING FACTOR"/>
    <property type="match status" value="1"/>
</dbReference>
<evidence type="ECO:0000313" key="9">
    <source>
        <dbReference type="EMBL" id="PXA04534.1"/>
    </source>
</evidence>
<dbReference type="Gene3D" id="1.10.132.20">
    <property type="entry name" value="Ribosome-recycling factor"/>
    <property type="match status" value="1"/>
</dbReference>
<dbReference type="InterPro" id="IPR002661">
    <property type="entry name" value="Ribosome_recyc_fac"/>
</dbReference>
<evidence type="ECO:0000256" key="5">
    <source>
        <dbReference type="ARBA" id="ARBA00025050"/>
    </source>
</evidence>
<evidence type="ECO:0000256" key="6">
    <source>
        <dbReference type="HAMAP-Rule" id="MF_00040"/>
    </source>
</evidence>
<evidence type="ECO:0000256" key="1">
    <source>
        <dbReference type="ARBA" id="ARBA00004496"/>
    </source>
</evidence>
<dbReference type="SUPFAM" id="SSF55194">
    <property type="entry name" value="Ribosome recycling factor, RRF"/>
    <property type="match status" value="1"/>
</dbReference>
<dbReference type="GO" id="GO:0006415">
    <property type="term" value="P:translational termination"/>
    <property type="evidence" value="ECO:0007669"/>
    <property type="project" value="UniProtKB-UniRule"/>
</dbReference>
<comment type="similarity">
    <text evidence="2 6">Belongs to the RRF family.</text>
</comment>
<dbReference type="GO" id="GO:0005737">
    <property type="term" value="C:cytoplasm"/>
    <property type="evidence" value="ECO:0007669"/>
    <property type="project" value="UniProtKB-SubCell"/>
</dbReference>
<comment type="function">
    <text evidence="5 6">Responsible for the release of ribosomes from messenger RNA at the termination of protein biosynthesis. May increase the efficiency of translation by recycling ribosomes from one round of translation to another.</text>
</comment>
<dbReference type="CDD" id="cd00520">
    <property type="entry name" value="RRF"/>
    <property type="match status" value="1"/>
</dbReference>
<sequence>MEPKEILKSLNEDLKKAVEHTLREFSSLHTGKATPAMLDGVKVHAYGSTVSMKEVAAVTTPDARTIMVQPWDKSVIQDIEKAIQEANLGLNPVVDGAILRVPVPELTGERRQELAKTAGSMAEEGRVRVRQGRRDALDLLKSAKNDGLPEDDFKRAEKDVQKAHDDAIAEINEHLSSKEEELKKV</sequence>
<dbReference type="Proteomes" id="UP000247099">
    <property type="component" value="Unassembled WGS sequence"/>
</dbReference>
<comment type="subcellular location">
    <subcellularLocation>
        <location evidence="1 6">Cytoplasm</location>
    </subcellularLocation>
</comment>
<evidence type="ECO:0000256" key="2">
    <source>
        <dbReference type="ARBA" id="ARBA00005912"/>
    </source>
</evidence>
<dbReference type="Gene3D" id="3.30.1360.40">
    <property type="match status" value="1"/>
</dbReference>
<reference evidence="9 10" key="1">
    <citation type="submission" date="2018-05" db="EMBL/GenBank/DDBJ databases">
        <title>Coraliomargarita sinensis sp. nov., isolated from a marine solar saltern.</title>
        <authorList>
            <person name="Zhou L.Y."/>
        </authorList>
    </citation>
    <scope>NUCLEOTIDE SEQUENCE [LARGE SCALE GENOMIC DNA]</scope>
    <source>
        <strain evidence="9 10">WN38</strain>
    </source>
</reference>
<comment type="caution">
    <text evidence="9">The sequence shown here is derived from an EMBL/GenBank/DDBJ whole genome shotgun (WGS) entry which is preliminary data.</text>
</comment>
<dbReference type="FunFam" id="3.30.1360.40:FF:000001">
    <property type="entry name" value="Ribosome-recycling factor"/>
    <property type="match status" value="1"/>
</dbReference>
<gene>
    <name evidence="6" type="primary">frr</name>
    <name evidence="9" type="ORF">DDZ13_04985</name>
</gene>
<accession>A0A317ZFY8</accession>
<evidence type="ECO:0000256" key="7">
    <source>
        <dbReference type="SAM" id="MobiDB-lite"/>
    </source>
</evidence>
<evidence type="ECO:0000313" key="10">
    <source>
        <dbReference type="Proteomes" id="UP000247099"/>
    </source>
</evidence>
<evidence type="ECO:0000256" key="3">
    <source>
        <dbReference type="ARBA" id="ARBA00022490"/>
    </source>
</evidence>
<dbReference type="FunCoup" id="A0A317ZFY8">
    <property type="interactions" value="511"/>
</dbReference>
<proteinExistence type="inferred from homology"/>
<keyword evidence="3 6" id="KW-0963">Cytoplasm</keyword>
<dbReference type="AlphaFoldDB" id="A0A317ZFY8"/>
<dbReference type="HAMAP" id="MF_00040">
    <property type="entry name" value="RRF"/>
    <property type="match status" value="1"/>
</dbReference>
<dbReference type="OrthoDB" id="9804006at2"/>
<organism evidence="9 10">
    <name type="scientific">Coraliomargarita sinensis</name>
    <dbReference type="NCBI Taxonomy" id="2174842"/>
    <lineage>
        <taxon>Bacteria</taxon>
        <taxon>Pseudomonadati</taxon>
        <taxon>Verrucomicrobiota</taxon>
        <taxon>Opitutia</taxon>
        <taxon>Puniceicoccales</taxon>
        <taxon>Coraliomargaritaceae</taxon>
        <taxon>Coraliomargarita</taxon>
    </lineage>
</organism>
<evidence type="ECO:0000259" key="8">
    <source>
        <dbReference type="Pfam" id="PF01765"/>
    </source>
</evidence>
<dbReference type="GO" id="GO:0043023">
    <property type="term" value="F:ribosomal large subunit binding"/>
    <property type="evidence" value="ECO:0007669"/>
    <property type="project" value="TreeGrafter"/>
</dbReference>
<dbReference type="InterPro" id="IPR023584">
    <property type="entry name" value="Ribosome_recyc_fac_dom"/>
</dbReference>
<dbReference type="EMBL" id="QHJQ01000003">
    <property type="protein sequence ID" value="PXA04534.1"/>
    <property type="molecule type" value="Genomic_DNA"/>
</dbReference>
<dbReference type="InParanoid" id="A0A317ZFY8"/>
<dbReference type="InterPro" id="IPR036191">
    <property type="entry name" value="RRF_sf"/>
</dbReference>